<feature type="domain" description="GFO/IDH/MocA-like oxidoreductase" evidence="2">
    <location>
        <begin position="157"/>
        <end position="251"/>
    </location>
</feature>
<dbReference type="Proteomes" id="UP001164803">
    <property type="component" value="Chromosome"/>
</dbReference>
<dbReference type="Pfam" id="PF22725">
    <property type="entry name" value="GFO_IDH_MocA_C3"/>
    <property type="match status" value="1"/>
</dbReference>
<dbReference type="PANTHER" id="PTHR43377">
    <property type="entry name" value="BILIVERDIN REDUCTASE A"/>
    <property type="match status" value="1"/>
</dbReference>
<organism evidence="3 4">
    <name type="scientific">Alicyclobacillus dauci</name>
    <dbReference type="NCBI Taxonomy" id="1475485"/>
    <lineage>
        <taxon>Bacteria</taxon>
        <taxon>Bacillati</taxon>
        <taxon>Bacillota</taxon>
        <taxon>Bacilli</taxon>
        <taxon>Bacillales</taxon>
        <taxon>Alicyclobacillaceae</taxon>
        <taxon>Alicyclobacillus</taxon>
    </lineage>
</organism>
<protein>
    <submittedName>
        <fullName evidence="3">Gfo/Idh/MocA family oxidoreductase</fullName>
    </submittedName>
</protein>
<feature type="domain" description="Gfo/Idh/MocA-like oxidoreductase N-terminal" evidence="1">
    <location>
        <begin position="7"/>
        <end position="120"/>
    </location>
</feature>
<dbReference type="Gene3D" id="3.30.360.10">
    <property type="entry name" value="Dihydrodipicolinate Reductase, domain 2"/>
    <property type="match status" value="1"/>
</dbReference>
<dbReference type="RefSeq" id="WP_268042865.1">
    <property type="nucleotide sequence ID" value="NZ_CP104064.1"/>
</dbReference>
<dbReference type="PANTHER" id="PTHR43377:SF1">
    <property type="entry name" value="BILIVERDIN REDUCTASE A"/>
    <property type="match status" value="1"/>
</dbReference>
<accession>A0ABY6YYC9</accession>
<evidence type="ECO:0000259" key="2">
    <source>
        <dbReference type="Pfam" id="PF22725"/>
    </source>
</evidence>
<proteinExistence type="predicted"/>
<dbReference type="Gene3D" id="3.40.50.720">
    <property type="entry name" value="NAD(P)-binding Rossmann-like Domain"/>
    <property type="match status" value="1"/>
</dbReference>
<dbReference type="Pfam" id="PF01408">
    <property type="entry name" value="GFO_IDH_MocA"/>
    <property type="match status" value="1"/>
</dbReference>
<name>A0ABY6YYC9_9BACL</name>
<evidence type="ECO:0000313" key="4">
    <source>
        <dbReference type="Proteomes" id="UP001164803"/>
    </source>
</evidence>
<dbReference type="SUPFAM" id="SSF55347">
    <property type="entry name" value="Glyceraldehyde-3-phosphate dehydrogenase-like, C-terminal domain"/>
    <property type="match status" value="1"/>
</dbReference>
<dbReference type="InterPro" id="IPR055170">
    <property type="entry name" value="GFO_IDH_MocA-like_dom"/>
</dbReference>
<gene>
    <name evidence="3" type="ORF">NZD86_14975</name>
</gene>
<evidence type="ECO:0000259" key="1">
    <source>
        <dbReference type="Pfam" id="PF01408"/>
    </source>
</evidence>
<reference evidence="3" key="1">
    <citation type="submission" date="2022-08" db="EMBL/GenBank/DDBJ databases">
        <title>Alicyclobacillus dauci DSM2870, complete genome.</title>
        <authorList>
            <person name="Wang Q."/>
            <person name="Cai R."/>
            <person name="Wang Z."/>
        </authorList>
    </citation>
    <scope>NUCLEOTIDE SEQUENCE</scope>
    <source>
        <strain evidence="3">DSM 28700</strain>
    </source>
</reference>
<keyword evidence="4" id="KW-1185">Reference proteome</keyword>
<sequence length="318" mass="35166">MSGTVRKVGLVGLALSHPFTFAEILQRTSDVELHFWDSCPERMKAFDDQFPNAVAHTDFAELLETGLSGVMICTESHLHHQFSIPFIRRNIPTFIDKCMTVDSRSLSELQEAVNADSLVFSSSILRFSPVFRRQADRTQQVDRSHILHAQASVFHSIEGYLKPANAWQDDPTRGGGTLVNMGVHGLELMFLNFGSDVRRVFAQSTKRVFDQSQSEDFGLIHLAYADGLICTIQLVGASHVHGYGMIVITREGTDSVWIPSVDAESPLEEYGYVGCVDEFRRMTDGIAPAVSFADTVRAVEVLLAARHSAACGTWVSLA</sequence>
<evidence type="ECO:0000313" key="3">
    <source>
        <dbReference type="EMBL" id="WAH35582.1"/>
    </source>
</evidence>
<dbReference type="InterPro" id="IPR036291">
    <property type="entry name" value="NAD(P)-bd_dom_sf"/>
</dbReference>
<dbReference type="InterPro" id="IPR051450">
    <property type="entry name" value="Gfo/Idh/MocA_Oxidoreductases"/>
</dbReference>
<dbReference type="InterPro" id="IPR000683">
    <property type="entry name" value="Gfo/Idh/MocA-like_OxRdtase_N"/>
</dbReference>
<dbReference type="SUPFAM" id="SSF51735">
    <property type="entry name" value="NAD(P)-binding Rossmann-fold domains"/>
    <property type="match status" value="1"/>
</dbReference>
<dbReference type="EMBL" id="CP104064">
    <property type="protein sequence ID" value="WAH35582.1"/>
    <property type="molecule type" value="Genomic_DNA"/>
</dbReference>